<sequence length="459" mass="50057">MGDVAEAPRAVRLSEVLGALSHALDLTEGQPAGHCVRVCWIGVHVGRELGLADADLWELYYTLLLKDLGCSSNAARICQLYLTDDLSFKRDFKTVGDRLPQVLGFVLSHTGLRAGLAERFRAVINIVQNGGEIARDLIETRCQRGAEIARQLRFPEGVAKGIQSLDEHWNGGGKPLGIAGAEIPVYSRIALLAQVVDIFHTSAGEAASRREAQARSGTWFDPRIVEAFERVAGNRSFWEVLGSDEVETAIFALEPAQRIEIADEDYLDDIAAAFARVVDSKSPYTSGHSDRVAFFADLIAGEMEFDEAGRRRLRRAALLHDIGKLGVSNEILDKPGRLDEAEMSAMRHHALYSETILSRIGAFEDLARIGGAHHERLDGKGYPRGLAGEEIGRETRIISVADVFDALTADRPYRAAMPVAKAMGILEAETGTAFDPACVAALRRALDRIEGGQDQRGFA</sequence>
<comment type="caution">
    <text evidence="3">The sequence shown here is derived from an EMBL/GenBank/DDBJ whole genome shotgun (WGS) entry which is preliminary data.</text>
</comment>
<dbReference type="InterPro" id="IPR003607">
    <property type="entry name" value="HD/PDEase_dom"/>
</dbReference>
<dbReference type="Pfam" id="PF13487">
    <property type="entry name" value="HD_5"/>
    <property type="match status" value="2"/>
</dbReference>
<dbReference type="InterPro" id="IPR052020">
    <property type="entry name" value="Cyclic_di-GMP/3'3'-cGAMP_PDE"/>
</dbReference>
<evidence type="ECO:0000313" key="3">
    <source>
        <dbReference type="EMBL" id="MBJ6128176.1"/>
    </source>
</evidence>
<name>A0ABS0Y7A5_9HYPH</name>
<protein>
    <submittedName>
        <fullName evidence="3">HD-GYP domain-containing protein</fullName>
    </submittedName>
</protein>
<dbReference type="SMART" id="SM00471">
    <property type="entry name" value="HDc"/>
    <property type="match status" value="1"/>
</dbReference>
<dbReference type="SUPFAM" id="SSF109604">
    <property type="entry name" value="HD-domain/PDEase-like"/>
    <property type="match status" value="2"/>
</dbReference>
<keyword evidence="4" id="KW-1185">Reference proteome</keyword>
<gene>
    <name evidence="3" type="ORF">JAO75_22510</name>
</gene>
<reference evidence="4" key="1">
    <citation type="submission" date="2020-12" db="EMBL/GenBank/DDBJ databases">
        <title>Hymenobacter sp.</title>
        <authorList>
            <person name="Kim M.K."/>
        </authorList>
    </citation>
    <scope>NUCLEOTIDE SEQUENCE [LARGE SCALE GENOMIC DNA]</scope>
    <source>
        <strain evidence="4">BT325</strain>
    </source>
</reference>
<dbReference type="Gene3D" id="1.10.3210.10">
    <property type="entry name" value="Hypothetical protein af1432"/>
    <property type="match status" value="2"/>
</dbReference>
<evidence type="ECO:0000313" key="4">
    <source>
        <dbReference type="Proteomes" id="UP000620670"/>
    </source>
</evidence>
<dbReference type="CDD" id="cd00077">
    <property type="entry name" value="HDc"/>
    <property type="match status" value="1"/>
</dbReference>
<dbReference type="PROSITE" id="PS51832">
    <property type="entry name" value="HD_GYP"/>
    <property type="match status" value="1"/>
</dbReference>
<dbReference type="InterPro" id="IPR006674">
    <property type="entry name" value="HD_domain"/>
</dbReference>
<dbReference type="RefSeq" id="WP_199051464.1">
    <property type="nucleotide sequence ID" value="NZ_JAELXT010000041.1"/>
</dbReference>
<accession>A0ABS0Y7A5</accession>
<dbReference type="Proteomes" id="UP000620670">
    <property type="component" value="Unassembled WGS sequence"/>
</dbReference>
<dbReference type="InterPro" id="IPR037522">
    <property type="entry name" value="HD_GYP_dom"/>
</dbReference>
<dbReference type="PANTHER" id="PTHR45228:SF5">
    <property type="entry name" value="CYCLIC DI-GMP PHOSPHODIESTERASE VC_1348-RELATED"/>
    <property type="match status" value="1"/>
</dbReference>
<dbReference type="EMBL" id="JAELXT010000041">
    <property type="protein sequence ID" value="MBJ6128176.1"/>
    <property type="molecule type" value="Genomic_DNA"/>
</dbReference>
<organism evidence="3 4">
    <name type="scientific">Microvirga splendida</name>
    <dbReference type="NCBI Taxonomy" id="2795727"/>
    <lineage>
        <taxon>Bacteria</taxon>
        <taxon>Pseudomonadati</taxon>
        <taxon>Pseudomonadota</taxon>
        <taxon>Alphaproteobacteria</taxon>
        <taxon>Hyphomicrobiales</taxon>
        <taxon>Methylobacteriaceae</taxon>
        <taxon>Microvirga</taxon>
    </lineage>
</organism>
<feature type="domain" description="HD" evidence="1">
    <location>
        <begin position="285"/>
        <end position="407"/>
    </location>
</feature>
<feature type="domain" description="HD-GYP" evidence="2">
    <location>
        <begin position="263"/>
        <end position="458"/>
    </location>
</feature>
<proteinExistence type="predicted"/>
<dbReference type="PANTHER" id="PTHR45228">
    <property type="entry name" value="CYCLIC DI-GMP PHOSPHODIESTERASE TM_0186-RELATED"/>
    <property type="match status" value="1"/>
</dbReference>
<dbReference type="PROSITE" id="PS51831">
    <property type="entry name" value="HD"/>
    <property type="match status" value="1"/>
</dbReference>
<evidence type="ECO:0000259" key="1">
    <source>
        <dbReference type="PROSITE" id="PS51831"/>
    </source>
</evidence>
<evidence type="ECO:0000259" key="2">
    <source>
        <dbReference type="PROSITE" id="PS51832"/>
    </source>
</evidence>